<gene>
    <name evidence="7" type="ORF">M8C21_019778</name>
</gene>
<evidence type="ECO:0000313" key="8">
    <source>
        <dbReference type="Proteomes" id="UP001206925"/>
    </source>
</evidence>
<dbReference type="GO" id="GO:0005634">
    <property type="term" value="C:nucleus"/>
    <property type="evidence" value="ECO:0007669"/>
    <property type="project" value="UniProtKB-SubCell"/>
</dbReference>
<organism evidence="7 8">
    <name type="scientific">Ambrosia artemisiifolia</name>
    <name type="common">Common ragweed</name>
    <dbReference type="NCBI Taxonomy" id="4212"/>
    <lineage>
        <taxon>Eukaryota</taxon>
        <taxon>Viridiplantae</taxon>
        <taxon>Streptophyta</taxon>
        <taxon>Embryophyta</taxon>
        <taxon>Tracheophyta</taxon>
        <taxon>Spermatophyta</taxon>
        <taxon>Magnoliopsida</taxon>
        <taxon>eudicotyledons</taxon>
        <taxon>Gunneridae</taxon>
        <taxon>Pentapetalae</taxon>
        <taxon>asterids</taxon>
        <taxon>campanulids</taxon>
        <taxon>Asterales</taxon>
        <taxon>Asteraceae</taxon>
        <taxon>Asteroideae</taxon>
        <taxon>Heliantheae alliance</taxon>
        <taxon>Heliantheae</taxon>
        <taxon>Ambrosia</taxon>
    </lineage>
</organism>
<evidence type="ECO:0008006" key="9">
    <source>
        <dbReference type="Google" id="ProtNLM"/>
    </source>
</evidence>
<evidence type="ECO:0000256" key="1">
    <source>
        <dbReference type="ARBA" id="ARBA00004123"/>
    </source>
</evidence>
<dbReference type="SUPFAM" id="SSF46785">
    <property type="entry name" value="Winged helix' DNA-binding domain"/>
    <property type="match status" value="1"/>
</dbReference>
<dbReference type="PANTHER" id="PTHR12585">
    <property type="entry name" value="SCC1 / RAD21 FAMILY MEMBER"/>
    <property type="match status" value="1"/>
</dbReference>
<feature type="compositionally biased region" description="Acidic residues" evidence="4">
    <location>
        <begin position="154"/>
        <end position="164"/>
    </location>
</feature>
<proteinExistence type="inferred from homology"/>
<accession>A0AAD5GRZ3</accession>
<feature type="region of interest" description="Disordered" evidence="4">
    <location>
        <begin position="146"/>
        <end position="232"/>
    </location>
</feature>
<sequence length="583" mass="64620">MALRLSGILMGGVVIVYERKVKLLYEDVTRLLVEINEAWKVKAKRDPTVLPKGKSQAKYEAVTLPDNKPADLGDFEQLLQFSNSDTLMGMHKSAYIDMNLDNIDESYISHNQGDANLPHDHHQADIENITLFDRFDSHQTDAGRFNQFERFDIEGDDMDRDDETLEKNPSHNHSHDLPNTLVPSPPLQDEPKIPDEIHEQHPGYDINHQSDEDKAQHIPARQKPSRKRARRVPSVIMDYEQTMIPGHMYQSWLQDASDLVSRRGRKIKHSGSIRSIKTERLMDLPPVALVDGLFTNRNGDHYYPLPLIKQWTKLTQPVHDLPSGETSPPHGPHPPAPSSSSPPEANNYHDPTTIPEDHHSGVGSGSLGISIEKQMPDVNNHEIPEIISTLMNNGINASGANGGPVAGADMAVTPANSGGGVKSMSSESGPGFVPEASDTTSGRSNKKRLFSSSRKSGSGLEPVAEEFAFNHTDLNFKLAQLSENELSPEKLIVESGPTQTQKVPPPEQPMEQLTDSIRKQLKAHFDTPGCAQTESLNQLAMGLDRKKAACLFYQTCVLATRDIIRVQQKEPYGNIIISRGAKM</sequence>
<feature type="compositionally biased region" description="Basic and acidic residues" evidence="4">
    <location>
        <begin position="189"/>
        <end position="216"/>
    </location>
</feature>
<dbReference type="GO" id="GO:0008278">
    <property type="term" value="C:cohesin complex"/>
    <property type="evidence" value="ECO:0007669"/>
    <property type="project" value="InterPro"/>
</dbReference>
<evidence type="ECO:0000259" key="6">
    <source>
        <dbReference type="Pfam" id="PF04825"/>
    </source>
</evidence>
<evidence type="ECO:0000256" key="2">
    <source>
        <dbReference type="ARBA" id="ARBA00009870"/>
    </source>
</evidence>
<dbReference type="Pfam" id="PF04825">
    <property type="entry name" value="Rad21_Rec8_N"/>
    <property type="match status" value="1"/>
</dbReference>
<comment type="subcellular location">
    <subcellularLocation>
        <location evidence="1">Nucleus</location>
    </subcellularLocation>
</comment>
<dbReference type="AlphaFoldDB" id="A0AAD5GRZ3"/>
<keyword evidence="3" id="KW-0539">Nucleus</keyword>
<reference evidence="7" key="1">
    <citation type="submission" date="2022-06" db="EMBL/GenBank/DDBJ databases">
        <title>Uncovering the hologenomic basis of an extraordinary plant invasion.</title>
        <authorList>
            <person name="Bieker V.C."/>
            <person name="Martin M.D."/>
            <person name="Gilbert T."/>
            <person name="Hodgins K."/>
            <person name="Battlay P."/>
            <person name="Petersen B."/>
            <person name="Wilson J."/>
        </authorList>
    </citation>
    <scope>NUCLEOTIDE SEQUENCE</scope>
    <source>
        <strain evidence="7">AA19_3_7</strain>
        <tissue evidence="7">Leaf</tissue>
    </source>
</reference>
<dbReference type="InterPro" id="IPR036390">
    <property type="entry name" value="WH_DNA-bd_sf"/>
</dbReference>
<dbReference type="GO" id="GO:0003682">
    <property type="term" value="F:chromatin binding"/>
    <property type="evidence" value="ECO:0007669"/>
    <property type="project" value="TreeGrafter"/>
</dbReference>
<dbReference type="CDD" id="cd21793">
    <property type="entry name" value="Rad21_Rec8_M_AtSYN1-like"/>
    <property type="match status" value="1"/>
</dbReference>
<feature type="domain" description="Rad21/Rec8-like protein N-terminal" evidence="6">
    <location>
        <begin position="1"/>
        <end position="52"/>
    </location>
</feature>
<dbReference type="InterPro" id="IPR039781">
    <property type="entry name" value="Rad21/Rec8-like"/>
</dbReference>
<feature type="region of interest" description="Disordered" evidence="4">
    <location>
        <begin position="318"/>
        <end position="369"/>
    </location>
</feature>
<dbReference type="InterPro" id="IPR006910">
    <property type="entry name" value="Rad21_Rec8_N"/>
</dbReference>
<evidence type="ECO:0000256" key="3">
    <source>
        <dbReference type="ARBA" id="ARBA00023242"/>
    </source>
</evidence>
<dbReference type="InterPro" id="IPR006909">
    <property type="entry name" value="Rad21/Rec8_C_eu"/>
</dbReference>
<feature type="compositionally biased region" description="Basic and acidic residues" evidence="4">
    <location>
        <begin position="165"/>
        <end position="176"/>
    </location>
</feature>
<dbReference type="PANTHER" id="PTHR12585:SF64">
    <property type="entry name" value="SISTER CHROMATID COHESION 1 PROTEIN 1"/>
    <property type="match status" value="1"/>
</dbReference>
<dbReference type="Proteomes" id="UP001206925">
    <property type="component" value="Unassembled WGS sequence"/>
</dbReference>
<evidence type="ECO:0000313" key="7">
    <source>
        <dbReference type="EMBL" id="KAI7749893.1"/>
    </source>
</evidence>
<protein>
    <recommendedName>
        <fullName evidence="9">Sister chromatid cohesion 1 protein 1</fullName>
    </recommendedName>
</protein>
<dbReference type="Gene3D" id="1.10.10.580">
    <property type="entry name" value="Structural maintenance of chromosome 1. Chain E"/>
    <property type="match status" value="1"/>
</dbReference>
<name>A0AAD5GRZ3_AMBAR</name>
<evidence type="ECO:0000256" key="4">
    <source>
        <dbReference type="SAM" id="MobiDB-lite"/>
    </source>
</evidence>
<dbReference type="EMBL" id="JAMZMK010006265">
    <property type="protein sequence ID" value="KAI7749893.1"/>
    <property type="molecule type" value="Genomic_DNA"/>
</dbReference>
<comment type="similarity">
    <text evidence="2">Belongs to the rad21 family.</text>
</comment>
<dbReference type="GO" id="GO:0051754">
    <property type="term" value="P:meiotic sister chromatid cohesion, centromeric"/>
    <property type="evidence" value="ECO:0007669"/>
    <property type="project" value="TreeGrafter"/>
</dbReference>
<feature type="domain" description="Rad21/Rec8-like protein C-terminal eukaryotic" evidence="5">
    <location>
        <begin position="532"/>
        <end position="583"/>
    </location>
</feature>
<comment type="caution">
    <text evidence="7">The sequence shown here is derived from an EMBL/GenBank/DDBJ whole genome shotgun (WGS) entry which is preliminary data.</text>
</comment>
<evidence type="ECO:0000259" key="5">
    <source>
        <dbReference type="Pfam" id="PF04824"/>
    </source>
</evidence>
<keyword evidence="8" id="KW-1185">Reference proteome</keyword>
<feature type="region of interest" description="Disordered" evidence="4">
    <location>
        <begin position="417"/>
        <end position="458"/>
    </location>
</feature>
<dbReference type="Pfam" id="PF04824">
    <property type="entry name" value="Rad21_Rec8"/>
    <property type="match status" value="1"/>
</dbReference>
<dbReference type="InterPro" id="IPR023093">
    <property type="entry name" value="ScpA-like_C"/>
</dbReference>